<accession>A0A3B3VYI7</accession>
<evidence type="ECO:0000259" key="2">
    <source>
        <dbReference type="Pfam" id="PF15865"/>
    </source>
</evidence>
<dbReference type="Ensembl" id="ENSPLAT00000025689.1">
    <property type="protein sequence ID" value="ENSPLAP00000030106.1"/>
    <property type="gene ID" value="ENSPLAG00000020893.1"/>
</dbReference>
<dbReference type="InterPro" id="IPR055277">
    <property type="entry name" value="Fanconi_A_C"/>
</dbReference>
<organism evidence="5 6">
    <name type="scientific">Poecilia latipinna</name>
    <name type="common">sailfin molly</name>
    <dbReference type="NCBI Taxonomy" id="48699"/>
    <lineage>
        <taxon>Eukaryota</taxon>
        <taxon>Metazoa</taxon>
        <taxon>Chordata</taxon>
        <taxon>Craniata</taxon>
        <taxon>Vertebrata</taxon>
        <taxon>Euteleostomi</taxon>
        <taxon>Actinopterygii</taxon>
        <taxon>Neopterygii</taxon>
        <taxon>Teleostei</taxon>
        <taxon>Neoteleostei</taxon>
        <taxon>Acanthomorphata</taxon>
        <taxon>Ovalentaria</taxon>
        <taxon>Atherinomorphae</taxon>
        <taxon>Cyprinodontiformes</taxon>
        <taxon>Poeciliidae</taxon>
        <taxon>Poeciliinae</taxon>
        <taxon>Poecilia</taxon>
    </lineage>
</organism>
<reference evidence="5" key="1">
    <citation type="submission" date="2025-08" db="UniProtKB">
        <authorList>
            <consortium name="Ensembl"/>
        </authorList>
    </citation>
    <scope>IDENTIFICATION</scope>
</reference>
<dbReference type="InterPro" id="IPR031729">
    <property type="entry name" value="Fanconi_A_N"/>
</dbReference>
<dbReference type="Pfam" id="PF03511">
    <property type="entry name" value="FANCA_CTD"/>
    <property type="match status" value="1"/>
</dbReference>
<sequence length="1391" mass="154748">MSLQASCGSQKRPLCSLLAGRGSKKPKRDDGERLQEAAVQLLDQNQNLCSLFQELQNPDPCRMICFQNVEQNRKLEQNQAASDADSLNVAGLLVGNELRRQADRRGVSVGAISVKTMLDKLEEIAGRQEDKLRQMFTSSQRVQLQVLLEASKLLLCQGVFCPRLLWVEYRRDQKHPHLELLYLLHLYNILTLDYIIECDDAVASWLPGQLKALCCWTPPQEEEETRQVQQDVLSTVVGVLVASPRRSSVLDELLHWLLDIKEECNEGAERWIQTLDASLCGGSVSPEALQQFFAHCLTQIFTWNPQLTVSDAVTSQHDWTVAKAGRCLTSLCCKLAAIFSVEQLLHHLQQVLETHEVNWKHVLVFVSTLLVYDQAAQSSLSEALCRLLSSAFGGYDLEKLITAFLLARQGALEGAGVFPSYTDWFKMSFGGRSGFHAGSKKSLVFLLKFLSDLVPFEPPQYLKVHILHPPFVPPKHRSLLMEYVTLAKTRLADLQESVEDMGLYEDVSAAGASLQSQAAQDVEKAVCLFESSSRIPATVMEASIFRRPYFLTRFLPALLKPRVLPLEADAQMNFIEALKQAEKIPAAQYSQYVESCQKRRQQSGSPRRPGAPLTVLQEQLQEFTELLAAGRDPESLAQLSRVSHTLSVVFPGSDDPVGPAAAPSLPELHLKVVDLILQSFCQSLLVASRGNPPNRQSLWGSRFVCVLLDNRQVLSSVIHRLKDLFHQQAASLRPAHILGLAAFIVHLQAAQPGPVPVAEALGLAVLSSSRTSMLFSVRLAVAAVSYGLCRGHSASPQRLQDFVPKSLYKKLLYLVPRLFPEARICPEGQGGDGPTGGHLGDGCALLWSFTDGISWTETVLHLWRHAAFQQLQQLQPYQLCFSEWLHEELRVQRHSDFLSDAERQEYQQWACWELYLPRPEEQGGCGGDPRALCSRLLTAIMEPPPSREMNLENLDFSPGSSGTGTCLPDLLSRLQELVYEAEVGDLWGRQVGLGDFLLQVVSERCSTSSGSVSSRLGLQRNIEAWNRVLLVLPPVMFFKIKAEAGRSIVDCSQLLQHITQPQRKACPPAGVLPCAVTVHLLKGLLFAAGRCGRPAAEVDRVWSLMSASCPLLLVSAVRWWQQLSPVLVSLWTRLQDAEPFPEQLQLLSACRLWACSLRAGPVLVQIPPGPVLVQAASLHGAFRGGTEHQQNFREVLNRLRETENQQVLASLLFLFVMDFLSELLDPQEESSGRSIWFCSELLAVVVNSADWLLLFRSNEPDLEPDPVTLTVSDDCSRLMPWAVCSLLQQQSTAFHQRALRCPGFLHSATLWYLAALRLFLDGEAPASAHQVEPTRVLDCTKQFVLSLIRQAPAAALSCSQWRQLETHCVDLDPELAATLSVHLDHPRVAFL</sequence>
<dbReference type="Pfam" id="PF24781">
    <property type="entry name" value="FANCA_helical"/>
    <property type="match status" value="1"/>
</dbReference>
<protein>
    <submittedName>
        <fullName evidence="5">FA complementation group A</fullName>
    </submittedName>
</protein>
<dbReference type="InterPro" id="IPR003516">
    <property type="entry name" value="FANCA"/>
</dbReference>
<dbReference type="CTD" id="2175"/>
<evidence type="ECO:0000259" key="3">
    <source>
        <dbReference type="Pfam" id="PF24781"/>
    </source>
</evidence>
<evidence type="ECO:0000313" key="5">
    <source>
        <dbReference type="Ensembl" id="ENSPLAP00000030106.1"/>
    </source>
</evidence>
<evidence type="ECO:0000259" key="1">
    <source>
        <dbReference type="Pfam" id="PF03511"/>
    </source>
</evidence>
<proteinExistence type="predicted"/>
<feature type="domain" description="Fanconi anaemia group A protein C-terminal" evidence="1">
    <location>
        <begin position="1173"/>
        <end position="1374"/>
    </location>
</feature>
<evidence type="ECO:0000313" key="6">
    <source>
        <dbReference type="Proteomes" id="UP000261500"/>
    </source>
</evidence>
<dbReference type="Pfam" id="PF24783">
    <property type="entry name" value="FANCA_arcN"/>
    <property type="match status" value="1"/>
</dbReference>
<feature type="domain" description="Fanconi anaemia group A protein arcN subdomain" evidence="4">
    <location>
        <begin position="612"/>
        <end position="823"/>
    </location>
</feature>
<feature type="domain" description="Fanconi anaemia group A protein helical" evidence="3">
    <location>
        <begin position="515"/>
        <end position="596"/>
    </location>
</feature>
<dbReference type="GeneID" id="106941368"/>
<evidence type="ECO:0000259" key="4">
    <source>
        <dbReference type="Pfam" id="PF24783"/>
    </source>
</evidence>
<dbReference type="PANTHER" id="PTHR12047">
    <property type="entry name" value="FANCONI ANEMIA GROUP A PROTEIN"/>
    <property type="match status" value="1"/>
</dbReference>
<dbReference type="PRINTS" id="PR00826">
    <property type="entry name" value="FANCONIAGENE"/>
</dbReference>
<feature type="domain" description="Fanconi anaemia group A protein N-terminal" evidence="2">
    <location>
        <begin position="171"/>
        <end position="495"/>
    </location>
</feature>
<dbReference type="InterPro" id="IPR055387">
    <property type="entry name" value="FANCA_arcN"/>
</dbReference>
<dbReference type="STRING" id="48699.ENSPLAP00000030106"/>
<dbReference type="Pfam" id="PF15865">
    <property type="entry name" value="Fanconi_A_N"/>
    <property type="match status" value="1"/>
</dbReference>
<dbReference type="GO" id="GO:0036297">
    <property type="term" value="P:interstrand cross-link repair"/>
    <property type="evidence" value="ECO:0007669"/>
    <property type="project" value="InterPro"/>
</dbReference>
<keyword evidence="6" id="KW-1185">Reference proteome</keyword>
<dbReference type="Proteomes" id="UP000261500">
    <property type="component" value="Unplaced"/>
</dbReference>
<dbReference type="PANTHER" id="PTHR12047:SF2">
    <property type="entry name" value="FANCONI ANEMIA GROUP A PROTEIN"/>
    <property type="match status" value="1"/>
</dbReference>
<dbReference type="GO" id="GO:0043240">
    <property type="term" value="C:Fanconi anaemia nuclear complex"/>
    <property type="evidence" value="ECO:0007669"/>
    <property type="project" value="InterPro"/>
</dbReference>
<name>A0A3B3VYI7_9TELE</name>
<dbReference type="InterPro" id="IPR055386">
    <property type="entry name" value="FANCA_helical"/>
</dbReference>
<dbReference type="GeneTree" id="ENSGT00390000007852"/>
<dbReference type="RefSeq" id="XP_014879850.1">
    <property type="nucleotide sequence ID" value="XM_015024364.1"/>
</dbReference>
<reference evidence="5" key="2">
    <citation type="submission" date="2025-09" db="UniProtKB">
        <authorList>
            <consortium name="Ensembl"/>
        </authorList>
    </citation>
    <scope>IDENTIFICATION</scope>
</reference>